<name>A0A9P6JI86_9AGAR</name>
<sequence>MSCFELGSIPLYGAEHKEIKIEEMEVEDMLCDVADEGNKESQLDVDEGVPVFEFKVYDKAKTTMQRRYPRGLPRESTLWGDNVGATENPLAVLLPKDLLNKLHDYLPVCCVCEKPIVPSDEEFGNMLFKLSHCGHKLHMGCNFHLAEPFNTQASFAPKVKSKITPRPHPFLVIWQGDKEIKLYNAAVPNLEDADYVQPWVCPEEGCDIVYYSYLKDGVWNNRALQNSNGNVVTYKGKEIGGIRTSYIVKPAVYRFEAPSFQGTTLI</sequence>
<evidence type="ECO:0000313" key="2">
    <source>
        <dbReference type="Proteomes" id="UP000807306"/>
    </source>
</evidence>
<protein>
    <submittedName>
        <fullName evidence="1">Uncharacterized protein</fullName>
    </submittedName>
</protein>
<reference evidence="1" key="1">
    <citation type="submission" date="2020-11" db="EMBL/GenBank/DDBJ databases">
        <authorList>
            <consortium name="DOE Joint Genome Institute"/>
            <person name="Ahrendt S."/>
            <person name="Riley R."/>
            <person name="Andreopoulos W."/>
            <person name="Labutti K."/>
            <person name="Pangilinan J."/>
            <person name="Ruiz-Duenas F.J."/>
            <person name="Barrasa J.M."/>
            <person name="Sanchez-Garcia M."/>
            <person name="Camarero S."/>
            <person name="Miyauchi S."/>
            <person name="Serrano A."/>
            <person name="Linde D."/>
            <person name="Babiker R."/>
            <person name="Drula E."/>
            <person name="Ayuso-Fernandez I."/>
            <person name="Pacheco R."/>
            <person name="Padilla G."/>
            <person name="Ferreira P."/>
            <person name="Barriuso J."/>
            <person name="Kellner H."/>
            <person name="Castanera R."/>
            <person name="Alfaro M."/>
            <person name="Ramirez L."/>
            <person name="Pisabarro A.G."/>
            <person name="Kuo A."/>
            <person name="Tritt A."/>
            <person name="Lipzen A."/>
            <person name="He G."/>
            <person name="Yan M."/>
            <person name="Ng V."/>
            <person name="Cullen D."/>
            <person name="Martin F."/>
            <person name="Rosso M.-N."/>
            <person name="Henrissat B."/>
            <person name="Hibbett D."/>
            <person name="Martinez A.T."/>
            <person name="Grigoriev I.V."/>
        </authorList>
    </citation>
    <scope>NUCLEOTIDE SEQUENCE</scope>
    <source>
        <strain evidence="1">CBS 506.95</strain>
    </source>
</reference>
<evidence type="ECO:0000313" key="1">
    <source>
        <dbReference type="EMBL" id="KAF9521839.1"/>
    </source>
</evidence>
<comment type="caution">
    <text evidence="1">The sequence shown here is derived from an EMBL/GenBank/DDBJ whole genome shotgun (WGS) entry which is preliminary data.</text>
</comment>
<accession>A0A9P6JI86</accession>
<dbReference type="AlphaFoldDB" id="A0A9P6JI86"/>
<keyword evidence="2" id="KW-1185">Reference proteome</keyword>
<dbReference type="EMBL" id="MU157984">
    <property type="protein sequence ID" value="KAF9521839.1"/>
    <property type="molecule type" value="Genomic_DNA"/>
</dbReference>
<gene>
    <name evidence="1" type="ORF">CPB83DRAFT_172634</name>
</gene>
<organism evidence="1 2">
    <name type="scientific">Crepidotus variabilis</name>
    <dbReference type="NCBI Taxonomy" id="179855"/>
    <lineage>
        <taxon>Eukaryota</taxon>
        <taxon>Fungi</taxon>
        <taxon>Dikarya</taxon>
        <taxon>Basidiomycota</taxon>
        <taxon>Agaricomycotina</taxon>
        <taxon>Agaricomycetes</taxon>
        <taxon>Agaricomycetidae</taxon>
        <taxon>Agaricales</taxon>
        <taxon>Agaricineae</taxon>
        <taxon>Crepidotaceae</taxon>
        <taxon>Crepidotus</taxon>
    </lineage>
</organism>
<dbReference type="Proteomes" id="UP000807306">
    <property type="component" value="Unassembled WGS sequence"/>
</dbReference>
<proteinExistence type="predicted"/>